<dbReference type="EMBL" id="ASWF01000003">
    <property type="protein sequence ID" value="EOT75740.1"/>
    <property type="molecule type" value="Genomic_DNA"/>
</dbReference>
<feature type="compositionally biased region" description="Polar residues" evidence="2">
    <location>
        <begin position="148"/>
        <end position="162"/>
    </location>
</feature>
<feature type="coiled-coil region" evidence="1">
    <location>
        <begin position="27"/>
        <end position="77"/>
    </location>
</feature>
<dbReference type="Pfam" id="PF06810">
    <property type="entry name" value="Phage_scaffold"/>
    <property type="match status" value="1"/>
</dbReference>
<evidence type="ECO:0000256" key="1">
    <source>
        <dbReference type="SAM" id="Coils"/>
    </source>
</evidence>
<evidence type="ECO:0000256" key="2">
    <source>
        <dbReference type="SAM" id="MobiDB-lite"/>
    </source>
</evidence>
<dbReference type="InterPro" id="IPR009636">
    <property type="entry name" value="SCAF"/>
</dbReference>
<proteinExistence type="predicted"/>
<reference evidence="4 6" key="2">
    <citation type="submission" date="2013-03" db="EMBL/GenBank/DDBJ databases">
        <title>The Genome Sequence of Enterococcus raffinosus ATCC_49464 (PacBio/Illumina hybrid assembly).</title>
        <authorList>
            <consortium name="The Broad Institute Genomics Platform"/>
            <consortium name="The Broad Institute Genome Sequencing Center for Infectious Disease"/>
            <person name="Earl A."/>
            <person name="Russ C."/>
            <person name="Gilmore M."/>
            <person name="Surin D."/>
            <person name="Walker B."/>
            <person name="Young S."/>
            <person name="Zeng Q."/>
            <person name="Gargeya S."/>
            <person name="Fitzgerald M."/>
            <person name="Haas B."/>
            <person name="Abouelleil A."/>
            <person name="Allen A.W."/>
            <person name="Alvarado L."/>
            <person name="Arachchi H.M."/>
            <person name="Berlin A.M."/>
            <person name="Chapman S.B."/>
            <person name="Gainer-Dewar J."/>
            <person name="Goldberg J."/>
            <person name="Griggs A."/>
            <person name="Gujja S."/>
            <person name="Hansen M."/>
            <person name="Howarth C."/>
            <person name="Imamovic A."/>
            <person name="Ireland A."/>
            <person name="Larimer J."/>
            <person name="McCowan C."/>
            <person name="Murphy C."/>
            <person name="Pearson M."/>
            <person name="Poon T.W."/>
            <person name="Priest M."/>
            <person name="Roberts A."/>
            <person name="Saif S."/>
            <person name="Shea T."/>
            <person name="Sisk P."/>
            <person name="Sykes S."/>
            <person name="Wortman J."/>
            <person name="Nusbaum C."/>
            <person name="Birren B."/>
        </authorList>
    </citation>
    <scope>NUCLEOTIDE SEQUENCE [LARGE SCALE GENOMIC DNA]</scope>
    <source>
        <strain evidence="4 6">ATCC 49464</strain>
    </source>
</reference>
<sequence>MNREQLRALGLSEEQIDAVMADHGRVVQGMQTRLTTAENRATELEGQLDQATNSEEIQQLTQRAEQAESRVSELEGQATQRTIDDLVNTALSEAGATDIEYARFKLGDVELSEDGKSITDLDNRIKDLQTQIPDYFQVSDPNQEPPAGSNQQDPDPINNFQRINPKPGSGRQSDPDPTQQMIDAFMSDIPQPTNK</sequence>
<dbReference type="EMBL" id="AJAL01000014">
    <property type="protein sequence ID" value="EOH77047.1"/>
    <property type="molecule type" value="Genomic_DNA"/>
</dbReference>
<gene>
    <name evidence="4" type="ORF">I590_02564</name>
    <name evidence="3" type="ORF">UAK_02620</name>
</gene>
<dbReference type="PATRIC" id="fig|1158602.3.peg.2620"/>
<dbReference type="HOGENOM" id="CLU_1406837_0_0_9"/>
<feature type="compositionally biased region" description="Polar residues" evidence="2">
    <location>
        <begin position="170"/>
        <end position="180"/>
    </location>
</feature>
<protein>
    <submittedName>
        <fullName evidence="3">Uncharacterized protein</fullName>
    </submittedName>
</protein>
<dbReference type="Proteomes" id="UP000013877">
    <property type="component" value="Unassembled WGS sequence"/>
</dbReference>
<comment type="caution">
    <text evidence="3">The sequence shown here is derived from an EMBL/GenBank/DDBJ whole genome shotgun (WGS) entry which is preliminary data.</text>
</comment>
<dbReference type="OrthoDB" id="2365850at2"/>
<dbReference type="Proteomes" id="UP000014158">
    <property type="component" value="Unassembled WGS sequence"/>
</dbReference>
<evidence type="ECO:0000313" key="3">
    <source>
        <dbReference type="EMBL" id="EOH77047.1"/>
    </source>
</evidence>
<dbReference type="AlphaFoldDB" id="R2NYG6"/>
<dbReference type="eggNOG" id="ENOG50330RU">
    <property type="taxonomic scope" value="Bacteria"/>
</dbReference>
<feature type="region of interest" description="Disordered" evidence="2">
    <location>
        <begin position="136"/>
        <end position="180"/>
    </location>
</feature>
<evidence type="ECO:0000313" key="5">
    <source>
        <dbReference type="Proteomes" id="UP000013877"/>
    </source>
</evidence>
<reference evidence="3 5" key="1">
    <citation type="submission" date="2013-02" db="EMBL/GenBank/DDBJ databases">
        <title>The Genome Sequence of Enterococcus raffinosus ATCC_49464.</title>
        <authorList>
            <consortium name="The Broad Institute Genome Sequencing Platform"/>
            <consortium name="The Broad Institute Genome Sequencing Center for Infectious Disease"/>
            <person name="Earl A.M."/>
            <person name="Gilmore M.S."/>
            <person name="Lebreton F."/>
            <person name="Walker B."/>
            <person name="Young S.K."/>
            <person name="Zeng Q."/>
            <person name="Gargeya S."/>
            <person name="Fitzgerald M."/>
            <person name="Haas B."/>
            <person name="Abouelleil A."/>
            <person name="Alvarado L."/>
            <person name="Arachchi H.M."/>
            <person name="Berlin A.M."/>
            <person name="Chapman S.B."/>
            <person name="Dewar J."/>
            <person name="Goldberg J."/>
            <person name="Griggs A."/>
            <person name="Gujja S."/>
            <person name="Hansen M."/>
            <person name="Howarth C."/>
            <person name="Imamovic A."/>
            <person name="Larimer J."/>
            <person name="McCowan C."/>
            <person name="Murphy C."/>
            <person name="Neiman D."/>
            <person name="Pearson M."/>
            <person name="Priest M."/>
            <person name="Roberts A."/>
            <person name="Saif S."/>
            <person name="Shea T."/>
            <person name="Sisk P."/>
            <person name="Sykes S."/>
            <person name="Wortman J."/>
            <person name="Nusbaum C."/>
            <person name="Birren B."/>
        </authorList>
    </citation>
    <scope>NUCLEOTIDE SEQUENCE [LARGE SCALE GENOMIC DNA]</scope>
    <source>
        <strain evidence="3 5">ATCC 49464</strain>
    </source>
</reference>
<evidence type="ECO:0000313" key="4">
    <source>
        <dbReference type="EMBL" id="EOT75740.1"/>
    </source>
</evidence>
<dbReference type="RefSeq" id="WP_010745828.1">
    <property type="nucleotide sequence ID" value="NZ_ASWF01000003.1"/>
</dbReference>
<keyword evidence="1" id="KW-0175">Coiled coil</keyword>
<accession>R2NYG6</accession>
<keyword evidence="6" id="KW-1185">Reference proteome</keyword>
<evidence type="ECO:0000313" key="6">
    <source>
        <dbReference type="Proteomes" id="UP000014158"/>
    </source>
</evidence>
<organism evidence="3 5">
    <name type="scientific">Enterococcus raffinosus ATCC 49464</name>
    <dbReference type="NCBI Taxonomy" id="1158602"/>
    <lineage>
        <taxon>Bacteria</taxon>
        <taxon>Bacillati</taxon>
        <taxon>Bacillota</taxon>
        <taxon>Bacilli</taxon>
        <taxon>Lactobacillales</taxon>
        <taxon>Enterococcaceae</taxon>
        <taxon>Enterococcus</taxon>
    </lineage>
</organism>
<name>R2NYG6_9ENTE</name>